<feature type="signal peptide" evidence="1">
    <location>
        <begin position="1"/>
        <end position="24"/>
    </location>
</feature>
<dbReference type="SUPFAM" id="SSF51110">
    <property type="entry name" value="alpha-D-mannose-specific plant lectins"/>
    <property type="match status" value="1"/>
</dbReference>
<protein>
    <submittedName>
        <fullName evidence="3">Dimeric mannose specific lectin protein</fullName>
    </submittedName>
</protein>
<name>Q40417_NARHC</name>
<dbReference type="PROSITE" id="PS50927">
    <property type="entry name" value="BULB_LECTIN"/>
    <property type="match status" value="1"/>
</dbReference>
<dbReference type="GO" id="GO:0030246">
    <property type="term" value="F:carbohydrate binding"/>
    <property type="evidence" value="ECO:0007669"/>
    <property type="project" value="UniProtKB-KW"/>
</dbReference>
<reference evidence="3" key="1">
    <citation type="submission" date="1992-05" db="EMBL/GenBank/DDBJ databases">
        <authorList>
            <person name="Van Damme E."/>
        </authorList>
    </citation>
    <scope>NUCLEOTIDE SEQUENCE</scope>
</reference>
<dbReference type="InterPro" id="IPR001480">
    <property type="entry name" value="Bulb-type_lectin_dom"/>
</dbReference>
<dbReference type="AlphaFoldDB" id="Q40417"/>
<dbReference type="Gene3D" id="2.90.10.10">
    <property type="entry name" value="Bulb-type lectin domain"/>
    <property type="match status" value="1"/>
</dbReference>
<dbReference type="CDD" id="cd00028">
    <property type="entry name" value="B_lectin"/>
    <property type="match status" value="1"/>
</dbReference>
<keyword evidence="3" id="KW-0430">Lectin</keyword>
<evidence type="ECO:0000259" key="2">
    <source>
        <dbReference type="PROSITE" id="PS50927"/>
    </source>
</evidence>
<gene>
    <name evidence="3" type="primary">LECNPA 1</name>
</gene>
<organism evidence="3">
    <name type="scientific">Narcissus hybrid cultivar 2</name>
    <dbReference type="NCBI Taxonomy" id="89148"/>
    <lineage>
        <taxon>Eukaryota</taxon>
        <taxon>Viridiplantae</taxon>
        <taxon>Streptophyta</taxon>
        <taxon>Embryophyta</taxon>
        <taxon>Tracheophyta</taxon>
        <taxon>Spermatophyta</taxon>
        <taxon>Magnoliopsida</taxon>
        <taxon>Liliopsida</taxon>
        <taxon>Asparagales</taxon>
        <taxon>Amaryllidaceae</taxon>
        <taxon>Amaryllidoideae</taxon>
        <taxon>Narcissus</taxon>
    </lineage>
</organism>
<proteinExistence type="evidence at transcript level"/>
<feature type="domain" description="Bulb-type lectin" evidence="2">
    <location>
        <begin position="25"/>
        <end position="133"/>
    </location>
</feature>
<accession>Q40417</accession>
<dbReference type="EMBL" id="M88117">
    <property type="protein sequence ID" value="AAA33546.1"/>
    <property type="molecule type" value="mRNA"/>
</dbReference>
<evidence type="ECO:0000256" key="1">
    <source>
        <dbReference type="SAM" id="SignalP"/>
    </source>
</evidence>
<dbReference type="InterPro" id="IPR036426">
    <property type="entry name" value="Bulb-type_lectin_dom_sf"/>
</dbReference>
<evidence type="ECO:0000313" key="3">
    <source>
        <dbReference type="EMBL" id="AAA33546.1"/>
    </source>
</evidence>
<sequence length="171" mass="18524">MAKTSFLILATIFLGVITLPSCLSDNILYSGDTLSTGQFLSYGSYVFIMQEDCNLVLYDVDKPIWATNTGGLSSDCHLSMQTDGNLVVYSPQNKAIWASNTDGENGHFVCILQKDRNVVIYGTDRWATGTYTGAVGIPESPASEKYPTSGKITPTSEKYPTTGKIKLVTGK</sequence>
<keyword evidence="1" id="KW-0732">Signal</keyword>
<dbReference type="SMART" id="SM00108">
    <property type="entry name" value="B_lectin"/>
    <property type="match status" value="1"/>
</dbReference>
<dbReference type="GO" id="GO:0051707">
    <property type="term" value="P:response to other organism"/>
    <property type="evidence" value="ECO:0007669"/>
    <property type="project" value="UniProtKB-ARBA"/>
</dbReference>
<feature type="chain" id="PRO_5004231464" evidence="1">
    <location>
        <begin position="25"/>
        <end position="171"/>
    </location>
</feature>